<dbReference type="Pfam" id="PF00295">
    <property type="entry name" value="Glyco_hydro_28"/>
    <property type="match status" value="1"/>
</dbReference>
<comment type="subcellular location">
    <subcellularLocation>
        <location evidence="1">Secreted</location>
    </subcellularLocation>
</comment>
<comment type="similarity">
    <text evidence="2 16">Belongs to the glycosyl hydrolase 28 family.</text>
</comment>
<dbReference type="SUPFAM" id="SSF51126">
    <property type="entry name" value="Pectin lyase-like"/>
    <property type="match status" value="1"/>
</dbReference>
<evidence type="ECO:0000256" key="10">
    <source>
        <dbReference type="ARBA" id="ARBA00023295"/>
    </source>
</evidence>
<dbReference type="EMBL" id="QVQW01000025">
    <property type="protein sequence ID" value="RKU44993.1"/>
    <property type="molecule type" value="Genomic_DNA"/>
</dbReference>
<keyword evidence="7" id="KW-1015">Disulfide bond</keyword>
<keyword evidence="5" id="KW-0677">Repeat</keyword>
<name>A0A420YAT0_9PEZI</name>
<reference evidence="19 20" key="1">
    <citation type="submission" date="2018-08" db="EMBL/GenBank/DDBJ databases">
        <title>Draft genome of the lignicolous fungus Coniochaeta pulveracea.</title>
        <authorList>
            <person name="Borstlap C.J."/>
            <person name="De Witt R.N."/>
            <person name="Botha A."/>
            <person name="Volschenk H."/>
        </authorList>
    </citation>
    <scope>NUCLEOTIDE SEQUENCE [LARGE SCALE GENOMIC DNA]</scope>
    <source>
        <strain evidence="19 20">CAB683</strain>
    </source>
</reference>
<keyword evidence="10 16" id="KW-0326">Glycosidase</keyword>
<evidence type="ECO:0000256" key="5">
    <source>
        <dbReference type="ARBA" id="ARBA00022737"/>
    </source>
</evidence>
<evidence type="ECO:0000313" key="19">
    <source>
        <dbReference type="EMBL" id="RKU44993.1"/>
    </source>
</evidence>
<dbReference type="PANTHER" id="PTHR31736">
    <property type="match status" value="1"/>
</dbReference>
<sequence>MRFQGTFQIIWVLTQGVVFSSAAVVKDGSTCTVTPLSATQNVRRSIGAVQPAARDLDLGSTSTTPQALQSGRYPRPAPAKGKSPPSWPPSAVSINDLDEHELTVGSLVSQRAAAATVDDTPQILDAFKNCGKDGTIIFTEGVYNIRQVMNTTDLSNCSIHIYGKFVWSADNIAYWLRSSYGVTYAGRSTAWLFGGHNVNMRGYGKALFDGNGQVWIDQNKNNSNQNGRPISLTIWKGTNILIDGITWRMSQFWHTFVAHSQNVTMTNLDMNTTSNSQWKAVNTDGTDTWNSKDITISNWTVTCGDDCISVKGNSTNIHVSNIVCHESGAMCVGSMGSNANQPDYVDNVVFENVTLYHSSNAAWIKTYPGQGHVRNVTFRNIHMSDVNQPIYVTSCIYSGQNCDSSRLGISDVRWENITGTSRYNIAAAIHCSAAAPCKGISFKDIDITQKNGSPAKSVCSNVQGQDSMGLKCSGACPGNWPQQLTGNR</sequence>
<evidence type="ECO:0000256" key="12">
    <source>
        <dbReference type="ARBA" id="ARBA00023326"/>
    </source>
</evidence>
<evidence type="ECO:0000256" key="14">
    <source>
        <dbReference type="ARBA" id="ARBA00038933"/>
    </source>
</evidence>
<evidence type="ECO:0000256" key="15">
    <source>
        <dbReference type="ARBA" id="ARBA00048766"/>
    </source>
</evidence>
<dbReference type="InterPro" id="IPR000743">
    <property type="entry name" value="Glyco_hydro_28"/>
</dbReference>
<dbReference type="SMART" id="SM00710">
    <property type="entry name" value="PbH1"/>
    <property type="match status" value="3"/>
</dbReference>
<dbReference type="Proteomes" id="UP000275385">
    <property type="component" value="Unassembled WGS sequence"/>
</dbReference>
<keyword evidence="12" id="KW-0624">Polysaccharide degradation</keyword>
<dbReference type="Gene3D" id="2.160.20.10">
    <property type="entry name" value="Single-stranded right-handed beta-helix, Pectin lyase-like"/>
    <property type="match status" value="1"/>
</dbReference>
<dbReference type="InterPro" id="IPR011050">
    <property type="entry name" value="Pectin_lyase_fold/virulence"/>
</dbReference>
<dbReference type="STRING" id="177199.A0A420YAT0"/>
<evidence type="ECO:0000256" key="11">
    <source>
        <dbReference type="ARBA" id="ARBA00023316"/>
    </source>
</evidence>
<comment type="catalytic activity">
    <reaction evidence="15">
        <text>[(1-&gt;4)-alpha-D-galacturonosyl](n) + H2O = alpha-D-galacturonate + [(1-&gt;4)-alpha-D-galacturonosyl](n-1)</text>
        <dbReference type="Rhea" id="RHEA:14117"/>
        <dbReference type="Rhea" id="RHEA-COMP:14570"/>
        <dbReference type="Rhea" id="RHEA-COMP:14572"/>
        <dbReference type="ChEBI" id="CHEBI:15377"/>
        <dbReference type="ChEBI" id="CHEBI:58658"/>
        <dbReference type="ChEBI" id="CHEBI:140523"/>
        <dbReference type="EC" id="3.2.1.67"/>
    </reaction>
</comment>
<evidence type="ECO:0000256" key="9">
    <source>
        <dbReference type="ARBA" id="ARBA00023277"/>
    </source>
</evidence>
<evidence type="ECO:0000313" key="20">
    <source>
        <dbReference type="Proteomes" id="UP000275385"/>
    </source>
</evidence>
<organism evidence="19 20">
    <name type="scientific">Coniochaeta pulveracea</name>
    <dbReference type="NCBI Taxonomy" id="177199"/>
    <lineage>
        <taxon>Eukaryota</taxon>
        <taxon>Fungi</taxon>
        <taxon>Dikarya</taxon>
        <taxon>Ascomycota</taxon>
        <taxon>Pezizomycotina</taxon>
        <taxon>Sordariomycetes</taxon>
        <taxon>Sordariomycetidae</taxon>
        <taxon>Coniochaetales</taxon>
        <taxon>Coniochaetaceae</taxon>
        <taxon>Coniochaeta</taxon>
    </lineage>
</organism>
<evidence type="ECO:0000256" key="8">
    <source>
        <dbReference type="ARBA" id="ARBA00023180"/>
    </source>
</evidence>
<dbReference type="OrthoDB" id="187139at2759"/>
<gene>
    <name evidence="19" type="ORF">DL546_007670</name>
</gene>
<accession>A0A420YAT0</accession>
<dbReference type="GO" id="GO:0071555">
    <property type="term" value="P:cell wall organization"/>
    <property type="evidence" value="ECO:0007669"/>
    <property type="project" value="UniProtKB-KW"/>
</dbReference>
<dbReference type="GO" id="GO:0047911">
    <property type="term" value="F:galacturan 1,4-alpha-galacturonidase activity"/>
    <property type="evidence" value="ECO:0007669"/>
    <property type="project" value="UniProtKB-EC"/>
</dbReference>
<protein>
    <recommendedName>
        <fullName evidence="14">galacturonan 1,4-alpha-galacturonidase</fullName>
        <ecNumber evidence="14">3.2.1.67</ecNumber>
    </recommendedName>
</protein>
<evidence type="ECO:0000256" key="6">
    <source>
        <dbReference type="ARBA" id="ARBA00022801"/>
    </source>
</evidence>
<keyword evidence="11" id="KW-0961">Cell wall biogenesis/degradation</keyword>
<evidence type="ECO:0000256" key="2">
    <source>
        <dbReference type="ARBA" id="ARBA00008834"/>
    </source>
</evidence>
<dbReference type="PANTHER" id="PTHR31736:SF12">
    <property type="entry name" value="EXO-POLYGALACTURONASE, PUTATIVE-RELATED"/>
    <property type="match status" value="1"/>
</dbReference>
<dbReference type="GO" id="GO:0045490">
    <property type="term" value="P:pectin catabolic process"/>
    <property type="evidence" value="ECO:0007669"/>
    <property type="project" value="UniProtKB-ARBA"/>
</dbReference>
<dbReference type="GO" id="GO:0004650">
    <property type="term" value="F:polygalacturonase activity"/>
    <property type="evidence" value="ECO:0007669"/>
    <property type="project" value="InterPro"/>
</dbReference>
<dbReference type="InterPro" id="IPR006626">
    <property type="entry name" value="PbH1"/>
</dbReference>
<dbReference type="AlphaFoldDB" id="A0A420YAT0"/>
<keyword evidence="9" id="KW-0119">Carbohydrate metabolism</keyword>
<dbReference type="InterPro" id="IPR012334">
    <property type="entry name" value="Pectin_lyas_fold"/>
</dbReference>
<keyword evidence="20" id="KW-1185">Reference proteome</keyword>
<keyword evidence="6 16" id="KW-0378">Hydrolase</keyword>
<evidence type="ECO:0000256" key="1">
    <source>
        <dbReference type="ARBA" id="ARBA00004613"/>
    </source>
</evidence>
<keyword evidence="3" id="KW-0964">Secreted</keyword>
<comment type="caution">
    <text evidence="19">The sequence shown here is derived from an EMBL/GenBank/DDBJ whole genome shotgun (WGS) entry which is preliminary data.</text>
</comment>
<feature type="signal peptide" evidence="18">
    <location>
        <begin position="1"/>
        <end position="22"/>
    </location>
</feature>
<evidence type="ECO:0000256" key="7">
    <source>
        <dbReference type="ARBA" id="ARBA00023157"/>
    </source>
</evidence>
<evidence type="ECO:0000256" key="3">
    <source>
        <dbReference type="ARBA" id="ARBA00022525"/>
    </source>
</evidence>
<comment type="function">
    <text evidence="13">Specific in hydrolyzing the terminal glycosidic bond of polygalacturonic acid and oligogalacturonates.</text>
</comment>
<evidence type="ECO:0000256" key="16">
    <source>
        <dbReference type="RuleBase" id="RU361169"/>
    </source>
</evidence>
<feature type="compositionally biased region" description="Polar residues" evidence="17">
    <location>
        <begin position="59"/>
        <end position="69"/>
    </location>
</feature>
<proteinExistence type="inferred from homology"/>
<dbReference type="EC" id="3.2.1.67" evidence="14"/>
<feature type="chain" id="PRO_5019088789" description="galacturonan 1,4-alpha-galacturonidase" evidence="18">
    <location>
        <begin position="23"/>
        <end position="488"/>
    </location>
</feature>
<keyword evidence="8" id="KW-0325">Glycoprotein</keyword>
<evidence type="ECO:0000256" key="4">
    <source>
        <dbReference type="ARBA" id="ARBA00022729"/>
    </source>
</evidence>
<evidence type="ECO:0000256" key="18">
    <source>
        <dbReference type="SAM" id="SignalP"/>
    </source>
</evidence>
<feature type="region of interest" description="Disordered" evidence="17">
    <location>
        <begin position="53"/>
        <end position="90"/>
    </location>
</feature>
<evidence type="ECO:0000256" key="17">
    <source>
        <dbReference type="SAM" id="MobiDB-lite"/>
    </source>
</evidence>
<keyword evidence="4 18" id="KW-0732">Signal</keyword>
<dbReference type="GO" id="GO:0005576">
    <property type="term" value="C:extracellular region"/>
    <property type="evidence" value="ECO:0007669"/>
    <property type="project" value="UniProtKB-SubCell"/>
</dbReference>
<evidence type="ECO:0000256" key="13">
    <source>
        <dbReference type="ARBA" id="ARBA00037312"/>
    </source>
</evidence>